<keyword evidence="4" id="KW-1185">Reference proteome</keyword>
<dbReference type="PANTHER" id="PTHR34406">
    <property type="entry name" value="PROTEIN YCEI"/>
    <property type="match status" value="1"/>
</dbReference>
<dbReference type="Proteomes" id="UP001153328">
    <property type="component" value="Unassembled WGS sequence"/>
</dbReference>
<organism evidence="3 4">
    <name type="scientific">Actinacidiphila bryophytorum</name>
    <dbReference type="NCBI Taxonomy" id="1436133"/>
    <lineage>
        <taxon>Bacteria</taxon>
        <taxon>Bacillati</taxon>
        <taxon>Actinomycetota</taxon>
        <taxon>Actinomycetes</taxon>
        <taxon>Kitasatosporales</taxon>
        <taxon>Streptomycetaceae</taxon>
        <taxon>Actinacidiphila</taxon>
    </lineage>
</organism>
<dbReference type="Gene3D" id="2.40.128.110">
    <property type="entry name" value="Lipid/polyisoprenoid-binding, YceI-like"/>
    <property type="match status" value="1"/>
</dbReference>
<evidence type="ECO:0000313" key="3">
    <source>
        <dbReference type="EMBL" id="CAG7641515.1"/>
    </source>
</evidence>
<dbReference type="Pfam" id="PF04264">
    <property type="entry name" value="YceI"/>
    <property type="match status" value="1"/>
</dbReference>
<reference evidence="3" key="1">
    <citation type="submission" date="2021-06" db="EMBL/GenBank/DDBJ databases">
        <authorList>
            <person name="Arsene-Ploetze F."/>
        </authorList>
    </citation>
    <scope>NUCLEOTIDE SEQUENCE</scope>
    <source>
        <strain evidence="3">SBRY1</strain>
    </source>
</reference>
<protein>
    <submittedName>
        <fullName evidence="3">Polyisoprenoid-binding protein YceI</fullName>
    </submittedName>
</protein>
<dbReference type="InterPro" id="IPR036761">
    <property type="entry name" value="TTHA0802/YceI-like_sf"/>
</dbReference>
<comment type="similarity">
    <text evidence="1">Belongs to the UPF0312 family.</text>
</comment>
<dbReference type="SUPFAM" id="SSF101874">
    <property type="entry name" value="YceI-like"/>
    <property type="match status" value="1"/>
</dbReference>
<sequence>MSTQGSIPGYEAGTWVIDSARSEVAFQVRMLGFMKTRGTFDAFEGTVVLADNPLDSSVNAVIQATSINTKHKRRDQDIQHAGYLDTGTYPTITFASTGVRTDGADFLVDGDLTALAVTKQSTLRLKVQGIETGADGRKTARFSATTEVSNKAIGVTKGSAFINDTSLVFLEIVATKQD</sequence>
<name>A0A9W4MGX1_9ACTN</name>
<dbReference type="InterPro" id="IPR007372">
    <property type="entry name" value="Lipid/polyisoprenoid-bd_YceI"/>
</dbReference>
<evidence type="ECO:0000256" key="1">
    <source>
        <dbReference type="ARBA" id="ARBA00008812"/>
    </source>
</evidence>
<comment type="caution">
    <text evidence="3">The sequence shown here is derived from an EMBL/GenBank/DDBJ whole genome shotgun (WGS) entry which is preliminary data.</text>
</comment>
<dbReference type="PANTHER" id="PTHR34406:SF1">
    <property type="entry name" value="PROTEIN YCEI"/>
    <property type="match status" value="1"/>
</dbReference>
<proteinExistence type="inferred from homology"/>
<evidence type="ECO:0000313" key="4">
    <source>
        <dbReference type="Proteomes" id="UP001153328"/>
    </source>
</evidence>
<evidence type="ECO:0000259" key="2">
    <source>
        <dbReference type="SMART" id="SM00867"/>
    </source>
</evidence>
<dbReference type="AlphaFoldDB" id="A0A9W4MGX1"/>
<feature type="domain" description="Lipid/polyisoprenoid-binding YceI-like" evidence="2">
    <location>
        <begin position="14"/>
        <end position="175"/>
    </location>
</feature>
<accession>A0A9W4MGX1</accession>
<dbReference type="RefSeq" id="WP_205042893.1">
    <property type="nucleotide sequence ID" value="NZ_CAJVAX010000017.1"/>
</dbReference>
<dbReference type="EMBL" id="CAJVAX010000017">
    <property type="protein sequence ID" value="CAG7641515.1"/>
    <property type="molecule type" value="Genomic_DNA"/>
</dbReference>
<gene>
    <name evidence="3" type="ORF">SBRY_30545</name>
</gene>
<dbReference type="SMART" id="SM00867">
    <property type="entry name" value="YceI"/>
    <property type="match status" value="1"/>
</dbReference>